<dbReference type="GO" id="GO:0008168">
    <property type="term" value="F:methyltransferase activity"/>
    <property type="evidence" value="ECO:0007669"/>
    <property type="project" value="TreeGrafter"/>
</dbReference>
<feature type="non-terminal residue" evidence="3">
    <location>
        <position position="1"/>
    </location>
</feature>
<dbReference type="CDD" id="cd02440">
    <property type="entry name" value="AdoMet_MTases"/>
    <property type="match status" value="1"/>
</dbReference>
<sequence length="389" mass="43740">LSPFVLLTCDNVVVMSATLNSATESTGSTPINTTSPADGPAEGPVTVDPAVENNVDNESEAETVSILSTSTASLTESITEYRRLHGRTYTRKVDYWAPNDERQNEGLDINHYWMTLFLGDKLFLAPIRNDSQVSSPTVKNCKKVGYSIFRQTVLDVGTGTGLWAIDFADEFPSAEVIGVDVSPIQPTWVPPNCKFQIDDIEQSWTWPAEHFDFIHIRNLEGCIADWRALYEQAFECIKPGGYIEIKEFDIESRSQVQTLDDKHPFKTWPKYLLQACDKLGKVGLQCRDHGIARNLDALGFVDVVEKKWAIPIGAWANDPILKEVGTSSLEYLDQSLEGFGTFLLKEMLGWEYSEVLVFVSEFRKALKDYKMQPVFDLHLVYARKPEAAH</sequence>
<evidence type="ECO:0000256" key="2">
    <source>
        <dbReference type="SAM" id="MobiDB-lite"/>
    </source>
</evidence>
<feature type="region of interest" description="Disordered" evidence="2">
    <location>
        <begin position="22"/>
        <end position="46"/>
    </location>
</feature>
<reference evidence="3 4" key="1">
    <citation type="submission" date="2015-06" db="EMBL/GenBank/DDBJ databases">
        <title>Survival trade-offs in plant roots during colonization by closely related pathogenic and mutualistic fungi.</title>
        <authorList>
            <person name="Hacquard S."/>
            <person name="Kracher B."/>
            <person name="Hiruma K."/>
            <person name="Weinman A."/>
            <person name="Muench P."/>
            <person name="Garrido Oter R."/>
            <person name="Ver Loren van Themaat E."/>
            <person name="Dallerey J.-F."/>
            <person name="Damm U."/>
            <person name="Henrissat B."/>
            <person name="Lespinet O."/>
            <person name="Thon M."/>
            <person name="Kemen E."/>
            <person name="McHardy A.C."/>
            <person name="Schulze-Lefert P."/>
            <person name="O'Connell R.J."/>
        </authorList>
    </citation>
    <scope>NUCLEOTIDE SEQUENCE [LARGE SCALE GENOMIC DNA]</scope>
    <source>
        <strain evidence="3 4">MAFF 238704</strain>
    </source>
</reference>
<dbReference type="PANTHER" id="PTHR43591">
    <property type="entry name" value="METHYLTRANSFERASE"/>
    <property type="match status" value="1"/>
</dbReference>
<proteinExistence type="inferred from homology"/>
<gene>
    <name evidence="3" type="ORF">CI238_02753</name>
</gene>
<dbReference type="SUPFAM" id="SSF53335">
    <property type="entry name" value="S-adenosyl-L-methionine-dependent methyltransferases"/>
    <property type="match status" value="1"/>
</dbReference>
<dbReference type="PANTHER" id="PTHR43591:SF24">
    <property type="entry name" value="2-METHOXY-6-POLYPRENYL-1,4-BENZOQUINOL METHYLASE, MITOCHONDRIAL"/>
    <property type="match status" value="1"/>
</dbReference>
<organism evidence="3 4">
    <name type="scientific">Colletotrichum incanum</name>
    <name type="common">Soybean anthracnose fungus</name>
    <dbReference type="NCBI Taxonomy" id="1573173"/>
    <lineage>
        <taxon>Eukaryota</taxon>
        <taxon>Fungi</taxon>
        <taxon>Dikarya</taxon>
        <taxon>Ascomycota</taxon>
        <taxon>Pezizomycotina</taxon>
        <taxon>Sordariomycetes</taxon>
        <taxon>Hypocreomycetidae</taxon>
        <taxon>Glomerellales</taxon>
        <taxon>Glomerellaceae</taxon>
        <taxon>Colletotrichum</taxon>
        <taxon>Colletotrichum spaethianum species complex</taxon>
    </lineage>
</organism>
<accession>A0A167DNU5</accession>
<evidence type="ECO:0000256" key="1">
    <source>
        <dbReference type="ARBA" id="ARBA00038158"/>
    </source>
</evidence>
<dbReference type="AlphaFoldDB" id="A0A167DNU5"/>
<dbReference type="Gene3D" id="3.40.50.150">
    <property type="entry name" value="Vaccinia Virus protein VP39"/>
    <property type="match status" value="1"/>
</dbReference>
<protein>
    <submittedName>
        <fullName evidence="3">Sam dependent</fullName>
    </submittedName>
</protein>
<dbReference type="STRING" id="1573173.A0A167DNU5"/>
<name>A0A167DNU5_COLIC</name>
<dbReference type="Pfam" id="PF13489">
    <property type="entry name" value="Methyltransf_23"/>
    <property type="match status" value="1"/>
</dbReference>
<evidence type="ECO:0000313" key="3">
    <source>
        <dbReference type="EMBL" id="KZL84129.1"/>
    </source>
</evidence>
<dbReference type="Proteomes" id="UP000076584">
    <property type="component" value="Unassembled WGS sequence"/>
</dbReference>
<dbReference type="EMBL" id="LFIW01000949">
    <property type="protein sequence ID" value="KZL84129.1"/>
    <property type="molecule type" value="Genomic_DNA"/>
</dbReference>
<comment type="caution">
    <text evidence="3">The sequence shown here is derived from an EMBL/GenBank/DDBJ whole genome shotgun (WGS) entry which is preliminary data.</text>
</comment>
<feature type="compositionally biased region" description="Polar residues" evidence="2">
    <location>
        <begin position="22"/>
        <end position="36"/>
    </location>
</feature>
<dbReference type="InterPro" id="IPR029063">
    <property type="entry name" value="SAM-dependent_MTases_sf"/>
</dbReference>
<comment type="similarity">
    <text evidence="1">Belongs to the methyltransferase superfamily. LaeA methyltransferase family.</text>
</comment>
<keyword evidence="4" id="KW-1185">Reference proteome</keyword>
<evidence type="ECO:0000313" key="4">
    <source>
        <dbReference type="Proteomes" id="UP000076584"/>
    </source>
</evidence>